<gene>
    <name evidence="1" type="ORF">IPOD504_LOCUS4973</name>
</gene>
<protein>
    <submittedName>
        <fullName evidence="1">Uncharacterized protein</fullName>
    </submittedName>
</protein>
<reference evidence="1" key="1">
    <citation type="submission" date="2022-03" db="EMBL/GenBank/DDBJ databases">
        <authorList>
            <person name="Martin H S."/>
        </authorList>
    </citation>
    <scope>NUCLEOTIDE SEQUENCE</scope>
</reference>
<sequence>MGKLRTRKGRVTRYSQCLAPAIRRYGVEYGAGSTKQIGVGRRTNAGVKFYNLVKIHALTASGTGTEWPLLRR</sequence>
<dbReference type="EMBL" id="OW152828">
    <property type="protein sequence ID" value="CAH2045189.1"/>
    <property type="molecule type" value="Genomic_DNA"/>
</dbReference>
<name>A0ABN8I053_9NEOP</name>
<evidence type="ECO:0000313" key="2">
    <source>
        <dbReference type="Proteomes" id="UP000837857"/>
    </source>
</evidence>
<organism evidence="1 2">
    <name type="scientific">Iphiclides podalirius</name>
    <name type="common">scarce swallowtail</name>
    <dbReference type="NCBI Taxonomy" id="110791"/>
    <lineage>
        <taxon>Eukaryota</taxon>
        <taxon>Metazoa</taxon>
        <taxon>Ecdysozoa</taxon>
        <taxon>Arthropoda</taxon>
        <taxon>Hexapoda</taxon>
        <taxon>Insecta</taxon>
        <taxon>Pterygota</taxon>
        <taxon>Neoptera</taxon>
        <taxon>Endopterygota</taxon>
        <taxon>Lepidoptera</taxon>
        <taxon>Glossata</taxon>
        <taxon>Ditrysia</taxon>
        <taxon>Papilionoidea</taxon>
        <taxon>Papilionidae</taxon>
        <taxon>Papilioninae</taxon>
        <taxon>Iphiclides</taxon>
    </lineage>
</organism>
<dbReference type="Proteomes" id="UP000837857">
    <property type="component" value="Chromosome 16"/>
</dbReference>
<keyword evidence="2" id="KW-1185">Reference proteome</keyword>
<proteinExistence type="predicted"/>
<feature type="non-terminal residue" evidence="1">
    <location>
        <position position="72"/>
    </location>
</feature>
<accession>A0ABN8I053</accession>
<evidence type="ECO:0000313" key="1">
    <source>
        <dbReference type="EMBL" id="CAH2045189.1"/>
    </source>
</evidence>